<evidence type="ECO:0000313" key="3">
    <source>
        <dbReference type="EMBL" id="KUJ08885.1"/>
    </source>
</evidence>
<dbReference type="PANTHER" id="PTHR47190">
    <property type="entry name" value="DEHYDROGENASE, PUTATIVE-RELATED"/>
    <property type="match status" value="1"/>
</dbReference>
<dbReference type="InterPro" id="IPR015920">
    <property type="entry name" value="Cellobiose_DH-like_cyt"/>
</dbReference>
<accession>A0A132B905</accession>
<dbReference type="Proteomes" id="UP000070700">
    <property type="component" value="Unassembled WGS sequence"/>
</dbReference>
<feature type="domain" description="Cellobiose dehydrogenase-like cytochrome" evidence="2">
    <location>
        <begin position="26"/>
        <end position="196"/>
    </location>
</feature>
<gene>
    <name evidence="3" type="ORF">LY89DRAFT_724865</name>
</gene>
<dbReference type="EMBL" id="KQ947434">
    <property type="protein sequence ID" value="KUJ08885.1"/>
    <property type="molecule type" value="Genomic_DNA"/>
</dbReference>
<dbReference type="RefSeq" id="XP_018063240.1">
    <property type="nucleotide sequence ID" value="XM_018218938.1"/>
</dbReference>
<evidence type="ECO:0000259" key="2">
    <source>
        <dbReference type="Pfam" id="PF16010"/>
    </source>
</evidence>
<dbReference type="SUPFAM" id="SSF49344">
    <property type="entry name" value="CBD9-like"/>
    <property type="match status" value="1"/>
</dbReference>
<dbReference type="InterPro" id="IPR053208">
    <property type="entry name" value="GMC_Oxidoreductase_CD"/>
</dbReference>
<feature type="chain" id="PRO_5007288028" evidence="1">
    <location>
        <begin position="20"/>
        <end position="214"/>
    </location>
</feature>
<feature type="signal peptide" evidence="1">
    <location>
        <begin position="1"/>
        <end position="19"/>
    </location>
</feature>
<keyword evidence="1" id="KW-0732">Signal</keyword>
<name>A0A132B905_MOLSC</name>
<evidence type="ECO:0000256" key="1">
    <source>
        <dbReference type="SAM" id="SignalP"/>
    </source>
</evidence>
<dbReference type="InParanoid" id="A0A132B905"/>
<dbReference type="KEGG" id="psco:LY89DRAFT_724865"/>
<dbReference type="CDD" id="cd09630">
    <property type="entry name" value="CDH_like_cytochrome"/>
    <property type="match status" value="1"/>
</dbReference>
<dbReference type="PANTHER" id="PTHR47190:SF4">
    <property type="entry name" value="DEHYDROGENASE, PUTATIVE-RELATED"/>
    <property type="match status" value="1"/>
</dbReference>
<evidence type="ECO:0000313" key="4">
    <source>
        <dbReference type="Proteomes" id="UP000070700"/>
    </source>
</evidence>
<dbReference type="Gene3D" id="2.60.40.1210">
    <property type="entry name" value="Cellobiose dehydrogenase, cytochrome domain"/>
    <property type="match status" value="1"/>
</dbReference>
<dbReference type="Pfam" id="PF16010">
    <property type="entry name" value="CDH-cyt"/>
    <property type="match status" value="1"/>
</dbReference>
<dbReference type="AlphaFoldDB" id="A0A132B905"/>
<dbReference type="OrthoDB" id="413885at2759"/>
<reference evidence="3 4" key="1">
    <citation type="submission" date="2015-10" db="EMBL/GenBank/DDBJ databases">
        <title>Full genome of DAOMC 229536 Phialocephala scopiformis, a fungal endophyte of spruce producing the potent anti-insectan compound rugulosin.</title>
        <authorList>
            <consortium name="DOE Joint Genome Institute"/>
            <person name="Walker A.K."/>
            <person name="Frasz S.L."/>
            <person name="Seifert K.A."/>
            <person name="Miller J.D."/>
            <person name="Mondo S.J."/>
            <person name="Labutti K."/>
            <person name="Lipzen A."/>
            <person name="Dockter R."/>
            <person name="Kennedy M."/>
            <person name="Grigoriev I.V."/>
            <person name="Spatafora J.W."/>
        </authorList>
    </citation>
    <scope>NUCLEOTIDE SEQUENCE [LARGE SCALE GENOMIC DNA]</scope>
    <source>
        <strain evidence="3 4">CBS 120377</strain>
    </source>
</reference>
<organism evidence="3 4">
    <name type="scientific">Mollisia scopiformis</name>
    <name type="common">Conifer needle endophyte fungus</name>
    <name type="synonym">Phialocephala scopiformis</name>
    <dbReference type="NCBI Taxonomy" id="149040"/>
    <lineage>
        <taxon>Eukaryota</taxon>
        <taxon>Fungi</taxon>
        <taxon>Dikarya</taxon>
        <taxon>Ascomycota</taxon>
        <taxon>Pezizomycotina</taxon>
        <taxon>Leotiomycetes</taxon>
        <taxon>Helotiales</taxon>
        <taxon>Mollisiaceae</taxon>
        <taxon>Mollisia</taxon>
    </lineage>
</organism>
<protein>
    <submittedName>
        <fullName evidence="3">CBD9-like protein</fullName>
    </submittedName>
</protein>
<keyword evidence="4" id="KW-1185">Reference proteome</keyword>
<dbReference type="GeneID" id="28828664"/>
<sequence>MRFSLSTVLPLAMAISASAQGTTSVYTEPKTGIAFETYMDPTGYAFGIALPTTPSTDFVGLLVGKGKGWAGVSLGGSMINKLLIAAWPSGTSLISTFRETPRIGNPPEANGSYTMTPIAAGTYTNATHWSYAFLCKGCILADGTTFASNASTDVLGWAFATAAPTMPAAHGSALPKHSTQGNYGMSFSAARTAKYATYAALAGAPATTPRAFNA</sequence>
<proteinExistence type="predicted"/>